<feature type="transmembrane region" description="Helical" evidence="2">
    <location>
        <begin position="46"/>
        <end position="76"/>
    </location>
</feature>
<dbReference type="NCBIfam" id="TIGR01300">
    <property type="entry name" value="CPA3_mnhG_phaG"/>
    <property type="match status" value="1"/>
</dbReference>
<comment type="caution">
    <text evidence="3">The sequence shown here is derived from an EMBL/GenBank/DDBJ whole genome shotgun (WGS) entry which is preliminary data.</text>
</comment>
<proteinExistence type="predicted"/>
<evidence type="ECO:0000313" key="3">
    <source>
        <dbReference type="EMBL" id="MFC3124160.1"/>
    </source>
</evidence>
<dbReference type="RefSeq" id="WP_379594447.1">
    <property type="nucleotide sequence ID" value="NZ_JBHRTN010000004.1"/>
</dbReference>
<dbReference type="Proteomes" id="UP001595593">
    <property type="component" value="Unassembled WGS sequence"/>
</dbReference>
<evidence type="ECO:0000256" key="1">
    <source>
        <dbReference type="SAM" id="MobiDB-lite"/>
    </source>
</evidence>
<feature type="compositionally biased region" description="Basic and acidic residues" evidence="1">
    <location>
        <begin position="129"/>
        <end position="138"/>
    </location>
</feature>
<protein>
    <submittedName>
        <fullName evidence="3">Monovalent cation/H(+) antiporter subunit G</fullName>
    </submittedName>
</protein>
<dbReference type="EMBL" id="JBHRTN010000004">
    <property type="protein sequence ID" value="MFC3124160.1"/>
    <property type="molecule type" value="Genomic_DNA"/>
</dbReference>
<accession>A0ABV7FYB6</accession>
<dbReference type="Pfam" id="PF03334">
    <property type="entry name" value="PhaG_MnhG_YufB"/>
    <property type="match status" value="1"/>
</dbReference>
<dbReference type="InterPro" id="IPR005133">
    <property type="entry name" value="PhaG_MnhG_YufB"/>
</dbReference>
<gene>
    <name evidence="3" type="primary">mnhG</name>
    <name evidence="3" type="ORF">ACFOD4_03735</name>
</gene>
<sequence>MSVVLALLAVVLKLAGAAFLLAAALGLLRFADPFQRMHAATKAGTLGAGLMVLGSVLTLADSSAIILGLLTVLFLVTTIPISGHLLGRAAYVSGASMVGNRGDDALDGVLTRADQPLEERLSQGQVDAGEVRSGDRRPHGVHMP</sequence>
<evidence type="ECO:0000256" key="2">
    <source>
        <dbReference type="SAM" id="Phobius"/>
    </source>
</evidence>
<keyword evidence="2" id="KW-0472">Membrane</keyword>
<evidence type="ECO:0000313" key="4">
    <source>
        <dbReference type="Proteomes" id="UP001595593"/>
    </source>
</evidence>
<organism evidence="3 4">
    <name type="scientific">Teichococcus globiformis</name>
    <dbReference type="NCBI Taxonomy" id="2307229"/>
    <lineage>
        <taxon>Bacteria</taxon>
        <taxon>Pseudomonadati</taxon>
        <taxon>Pseudomonadota</taxon>
        <taxon>Alphaproteobacteria</taxon>
        <taxon>Acetobacterales</taxon>
        <taxon>Roseomonadaceae</taxon>
        <taxon>Roseomonas</taxon>
    </lineage>
</organism>
<keyword evidence="4" id="KW-1185">Reference proteome</keyword>
<keyword evidence="2" id="KW-1133">Transmembrane helix</keyword>
<keyword evidence="2" id="KW-0812">Transmembrane</keyword>
<feature type="region of interest" description="Disordered" evidence="1">
    <location>
        <begin position="121"/>
        <end position="144"/>
    </location>
</feature>
<dbReference type="PANTHER" id="PTHR34703:SF1">
    <property type="entry name" value="ANTIPORTER SUBUNIT MNHG2-RELATED"/>
    <property type="match status" value="1"/>
</dbReference>
<reference evidence="4" key="1">
    <citation type="journal article" date="2019" name="Int. J. Syst. Evol. Microbiol.">
        <title>The Global Catalogue of Microorganisms (GCM) 10K type strain sequencing project: providing services to taxonomists for standard genome sequencing and annotation.</title>
        <authorList>
            <consortium name="The Broad Institute Genomics Platform"/>
            <consortium name="The Broad Institute Genome Sequencing Center for Infectious Disease"/>
            <person name="Wu L."/>
            <person name="Ma J."/>
        </authorList>
    </citation>
    <scope>NUCLEOTIDE SEQUENCE [LARGE SCALE GENOMIC DNA]</scope>
    <source>
        <strain evidence="4">KCTC 52094</strain>
    </source>
</reference>
<dbReference type="PANTHER" id="PTHR34703">
    <property type="entry name" value="ANTIPORTER SUBUNIT MNHG2-RELATED"/>
    <property type="match status" value="1"/>
</dbReference>
<name>A0ABV7FYB6_9PROT</name>